<dbReference type="Pfam" id="PF01504">
    <property type="entry name" value="PIP5K"/>
    <property type="match status" value="1"/>
</dbReference>
<dbReference type="STRING" id="564608.C1N954"/>
<dbReference type="InterPro" id="IPR023610">
    <property type="entry name" value="PInositol-4/5-P-5/4-kinase"/>
</dbReference>
<feature type="region of interest" description="Disordered" evidence="3">
    <location>
        <begin position="18"/>
        <end position="95"/>
    </location>
</feature>
<dbReference type="GO" id="GO:0016308">
    <property type="term" value="F:1-phosphatidylinositol-4-phosphate 5-kinase activity"/>
    <property type="evidence" value="ECO:0007669"/>
    <property type="project" value="UniProtKB-EC"/>
</dbReference>
<dbReference type="SUPFAM" id="SSF56104">
    <property type="entry name" value="SAICAR synthase-like"/>
    <property type="match status" value="1"/>
</dbReference>
<accession>C1N954</accession>
<dbReference type="InterPro" id="IPR002498">
    <property type="entry name" value="PInositol-4-P-4/5-kinase_core"/>
</dbReference>
<dbReference type="PANTHER" id="PTHR23086">
    <property type="entry name" value="PHOSPHATIDYLINOSITOL-4-PHOSPHATE 5-KINASE"/>
    <property type="match status" value="1"/>
</dbReference>
<evidence type="ECO:0000313" key="6">
    <source>
        <dbReference type="Proteomes" id="UP000001876"/>
    </source>
</evidence>
<protein>
    <recommendedName>
        <fullName evidence="1">1-phosphatidylinositol-4-phosphate 5-kinase</fullName>
        <ecNumber evidence="1">2.7.1.68</ecNumber>
    </recommendedName>
</protein>
<organism evidence="6">
    <name type="scientific">Micromonas pusilla (strain CCMP1545)</name>
    <name type="common">Picoplanktonic green alga</name>
    <dbReference type="NCBI Taxonomy" id="564608"/>
    <lineage>
        <taxon>Eukaryota</taxon>
        <taxon>Viridiplantae</taxon>
        <taxon>Chlorophyta</taxon>
        <taxon>Mamiellophyceae</taxon>
        <taxon>Mamiellales</taxon>
        <taxon>Mamiellaceae</taxon>
        <taxon>Micromonas</taxon>
    </lineage>
</organism>
<dbReference type="AlphaFoldDB" id="C1N954"/>
<feature type="compositionally biased region" description="Gly residues" evidence="3">
    <location>
        <begin position="32"/>
        <end position="42"/>
    </location>
</feature>
<dbReference type="Proteomes" id="UP000001876">
    <property type="component" value="Unassembled WGS sequence"/>
</dbReference>
<keyword evidence="2" id="KW-0547">Nucleotide-binding</keyword>
<keyword evidence="6" id="KW-1185">Reference proteome</keyword>
<feature type="domain" description="PIPK" evidence="4">
    <location>
        <begin position="1"/>
        <end position="180"/>
    </location>
</feature>
<dbReference type="GeneID" id="9689835"/>
<keyword evidence="2" id="KW-0067">ATP-binding</keyword>
<feature type="region of interest" description="Disordered" evidence="3">
    <location>
        <begin position="185"/>
        <end position="204"/>
    </location>
</feature>
<proteinExistence type="predicted"/>
<dbReference type="OrthoDB" id="20783at2759"/>
<dbReference type="GO" id="GO:0005886">
    <property type="term" value="C:plasma membrane"/>
    <property type="evidence" value="ECO:0007669"/>
    <property type="project" value="TreeGrafter"/>
</dbReference>
<dbReference type="Gene3D" id="3.30.810.10">
    <property type="entry name" value="2-Layer Sandwich"/>
    <property type="match status" value="1"/>
</dbReference>
<dbReference type="GO" id="GO:0005524">
    <property type="term" value="F:ATP binding"/>
    <property type="evidence" value="ECO:0007669"/>
    <property type="project" value="UniProtKB-UniRule"/>
</dbReference>
<dbReference type="InterPro" id="IPR027483">
    <property type="entry name" value="PInositol-4-P-4/5-kinase_C_sf"/>
</dbReference>
<evidence type="ECO:0000259" key="4">
    <source>
        <dbReference type="PROSITE" id="PS51455"/>
    </source>
</evidence>
<dbReference type="EMBL" id="GG663751">
    <property type="protein sequence ID" value="EEH51299.1"/>
    <property type="molecule type" value="Genomic_DNA"/>
</dbReference>
<evidence type="ECO:0000256" key="1">
    <source>
        <dbReference type="ARBA" id="ARBA00012172"/>
    </source>
</evidence>
<dbReference type="PROSITE" id="PS51455">
    <property type="entry name" value="PIPK"/>
    <property type="match status" value="1"/>
</dbReference>
<dbReference type="EC" id="2.7.1.68" evidence="1"/>
<gene>
    <name evidence="5" type="ORF">MICPUCDRAFT_43480</name>
</gene>
<evidence type="ECO:0000256" key="2">
    <source>
        <dbReference type="PROSITE-ProRule" id="PRU00781"/>
    </source>
</evidence>
<dbReference type="KEGG" id="mpp:MICPUCDRAFT_43480"/>
<reference evidence="5 6" key="1">
    <citation type="journal article" date="2009" name="Science">
        <title>Green evolution and dynamic adaptations revealed by genomes of the marine picoeukaryotes Micromonas.</title>
        <authorList>
            <person name="Worden A.Z."/>
            <person name="Lee J.H."/>
            <person name="Mock T."/>
            <person name="Rouze P."/>
            <person name="Simmons M.P."/>
            <person name="Aerts A.L."/>
            <person name="Allen A.E."/>
            <person name="Cuvelier M.L."/>
            <person name="Derelle E."/>
            <person name="Everett M.V."/>
            <person name="Foulon E."/>
            <person name="Grimwood J."/>
            <person name="Gundlach H."/>
            <person name="Henrissat B."/>
            <person name="Napoli C."/>
            <person name="McDonald S.M."/>
            <person name="Parker M.S."/>
            <person name="Rombauts S."/>
            <person name="Salamov A."/>
            <person name="Von Dassow P."/>
            <person name="Badger J.H."/>
            <person name="Coutinho P.M."/>
            <person name="Demir E."/>
            <person name="Dubchak I."/>
            <person name="Gentemann C."/>
            <person name="Eikrem W."/>
            <person name="Gready J.E."/>
            <person name="John U."/>
            <person name="Lanier W."/>
            <person name="Lindquist E.A."/>
            <person name="Lucas S."/>
            <person name="Mayer K.F."/>
            <person name="Moreau H."/>
            <person name="Not F."/>
            <person name="Otillar R."/>
            <person name="Panaud O."/>
            <person name="Pangilinan J."/>
            <person name="Paulsen I."/>
            <person name="Piegu B."/>
            <person name="Poliakov A."/>
            <person name="Robbens S."/>
            <person name="Schmutz J."/>
            <person name="Toulza E."/>
            <person name="Wyss T."/>
            <person name="Zelensky A."/>
            <person name="Zhou K."/>
            <person name="Armbrust E.V."/>
            <person name="Bhattacharya D."/>
            <person name="Goodenough U.W."/>
            <person name="Van de Peer Y."/>
            <person name="Grigoriev I.V."/>
        </authorList>
    </citation>
    <scope>NUCLEOTIDE SEQUENCE [LARGE SCALE GENOMIC DNA]</scope>
    <source>
        <strain evidence="5 6">CCMP1545</strain>
    </source>
</reference>
<evidence type="ECO:0000256" key="3">
    <source>
        <dbReference type="SAM" id="MobiDB-lite"/>
    </source>
</evidence>
<sequence>MRANKLIDYSMMLGLHTRRREGEEAVAEGDSPGRGPGYGLKPGPGPRASVSDDDAAATTAPGAPPSSPEGGDAPDDQSSTPPGPNTAARLETYRRRVDGKVGPFSASVEEDETAMFQLRALETPDGLAYLGIIDILTQYGGAKAIENFCCGVVAGCGADISCQPPRKYARRFLRLINKMLKPPEKDGAEWEERGDGAVRKLEWR</sequence>
<evidence type="ECO:0000313" key="5">
    <source>
        <dbReference type="EMBL" id="EEH51299.1"/>
    </source>
</evidence>
<keyword evidence="2" id="KW-0418">Kinase</keyword>
<dbReference type="PANTHER" id="PTHR23086:SF8">
    <property type="entry name" value="PHOSPHATIDYLINOSITOL 5-PHOSPHATE 4-KINASE, ISOFORM A"/>
    <property type="match status" value="1"/>
</dbReference>
<name>C1N954_MICPC</name>
<dbReference type="GO" id="GO:0046854">
    <property type="term" value="P:phosphatidylinositol phosphate biosynthetic process"/>
    <property type="evidence" value="ECO:0007669"/>
    <property type="project" value="TreeGrafter"/>
</dbReference>
<keyword evidence="2" id="KW-0808">Transferase</keyword>
<dbReference type="RefSeq" id="XP_003064394.1">
    <property type="nucleotide sequence ID" value="XM_003064348.1"/>
</dbReference>